<dbReference type="AlphaFoldDB" id="A0A444JHT4"/>
<dbReference type="GO" id="GO:0051787">
    <property type="term" value="F:misfolded protein binding"/>
    <property type="evidence" value="ECO:0007669"/>
    <property type="project" value="TreeGrafter"/>
</dbReference>
<dbReference type="InterPro" id="IPR032710">
    <property type="entry name" value="NTF2-like_dom_sf"/>
</dbReference>
<feature type="domain" description="J" evidence="4">
    <location>
        <begin position="85"/>
        <end position="148"/>
    </location>
</feature>
<dbReference type="Gene3D" id="1.10.287.110">
    <property type="entry name" value="DnaJ domain"/>
    <property type="match status" value="1"/>
</dbReference>
<sequence>MQAEQLLVQKIASRPSTEELIFFIAEDDAINSACSELQKKIAGNNKKELKEIHALCQRYHISLVHLTRELNHIQNIFAPRETVSDDHKILGLHAGANITEVKQSYRKLSIKYHPDTSDKNDTAKFIEITKAYQRIINSADKKENSATSSPSAWRYRKNTPPPRQQRKKKYLYFFSLITGAVVLIIVGISIHYQKRAMLKNISKISHTSSPAKPQAEKAPVAIKDQSTGIHVPESSKTDVQPQVIEQKKLTLPTRKISEQSSQQIFQDEVAFVPRMPKSISHVEPPAPDMQIEAEIENVNTSISSSDGRFDSEKSSTQKSDLMDTKSIIRAEEHNDFFSAILEQEKTAEEKIKAIVPAAVQQISKQKETGSVFSEAHYHKAIVVKSKKKKIRKEKLPAANAEQTTPGISTQQSLRKFVQSYTAAYMSRDIQKFALFFTAEAQENGKPFSKIRQKYKQLFNATQSIDYSIDLLDTDIQGEKGASLTGRFKVQLIYSPNKIKSSTGTITFFLVKVKKNYRIKALTYHLDPKW</sequence>
<dbReference type="CDD" id="cd06257">
    <property type="entry name" value="DnaJ"/>
    <property type="match status" value="1"/>
</dbReference>
<evidence type="ECO:0000259" key="4">
    <source>
        <dbReference type="PROSITE" id="PS50076"/>
    </source>
</evidence>
<keyword evidence="3" id="KW-0812">Transmembrane</keyword>
<dbReference type="SMART" id="SM00271">
    <property type="entry name" value="DnaJ"/>
    <property type="match status" value="1"/>
</dbReference>
<dbReference type="Pfam" id="PF00226">
    <property type="entry name" value="DnaJ"/>
    <property type="match status" value="1"/>
</dbReference>
<dbReference type="PANTHER" id="PTHR44360:SF1">
    <property type="entry name" value="DNAJ HOMOLOG SUBFAMILY B MEMBER 9"/>
    <property type="match status" value="1"/>
</dbReference>
<keyword evidence="3" id="KW-0472">Membrane</keyword>
<feature type="transmembrane region" description="Helical" evidence="3">
    <location>
        <begin position="170"/>
        <end position="192"/>
    </location>
</feature>
<evidence type="ECO:0000256" key="2">
    <source>
        <dbReference type="SAM" id="MobiDB-lite"/>
    </source>
</evidence>
<dbReference type="GO" id="GO:0051087">
    <property type="term" value="F:protein-folding chaperone binding"/>
    <property type="evidence" value="ECO:0007669"/>
    <property type="project" value="TreeGrafter"/>
</dbReference>
<gene>
    <name evidence="5" type="ORF">VU01_10013</name>
</gene>
<dbReference type="GO" id="GO:0036503">
    <property type="term" value="P:ERAD pathway"/>
    <property type="evidence" value="ECO:0007669"/>
    <property type="project" value="TreeGrafter"/>
</dbReference>
<comment type="caution">
    <text evidence="5">The sequence shown here is derived from an EMBL/GenBank/DDBJ whole genome shotgun (WGS) entry which is preliminary data.</text>
</comment>
<organism evidence="5 6">
    <name type="scientific">Candidatus Electrothrix marina</name>
    <dbReference type="NCBI Taxonomy" id="1859130"/>
    <lineage>
        <taxon>Bacteria</taxon>
        <taxon>Pseudomonadati</taxon>
        <taxon>Thermodesulfobacteriota</taxon>
        <taxon>Desulfobulbia</taxon>
        <taxon>Desulfobulbales</taxon>
        <taxon>Desulfobulbaceae</taxon>
        <taxon>Candidatus Electrothrix</taxon>
    </lineage>
</organism>
<feature type="region of interest" description="Disordered" evidence="2">
    <location>
        <begin position="139"/>
        <end position="163"/>
    </location>
</feature>
<evidence type="ECO:0000313" key="6">
    <source>
        <dbReference type="Proteomes" id="UP000288892"/>
    </source>
</evidence>
<reference evidence="5 6" key="1">
    <citation type="submission" date="2017-01" db="EMBL/GenBank/DDBJ databases">
        <title>The cable genome- insights into the physiology and evolution of filamentous bacteria capable of sulfide oxidation via long distance electron transfer.</title>
        <authorList>
            <person name="Schreiber L."/>
            <person name="Bjerg J.T."/>
            <person name="Boggild A."/>
            <person name="Van De Vossenberg J."/>
            <person name="Meysman F."/>
            <person name="Nielsen L.P."/>
            <person name="Schramm A."/>
            <person name="Kjeldsen K.U."/>
        </authorList>
    </citation>
    <scope>NUCLEOTIDE SEQUENCE [LARGE SCALE GENOMIC DNA]</scope>
    <source>
        <strain evidence="5">A5</strain>
    </source>
</reference>
<keyword evidence="3" id="KW-1133">Transmembrane helix</keyword>
<dbReference type="PROSITE" id="PS50076">
    <property type="entry name" value="DNAJ_2"/>
    <property type="match status" value="1"/>
</dbReference>
<dbReference type="PRINTS" id="PR00625">
    <property type="entry name" value="JDOMAIN"/>
</dbReference>
<dbReference type="InterPro" id="IPR036869">
    <property type="entry name" value="J_dom_sf"/>
</dbReference>
<accession>A0A444JHT4</accession>
<evidence type="ECO:0000313" key="5">
    <source>
        <dbReference type="EMBL" id="RWX52538.1"/>
    </source>
</evidence>
<dbReference type="Proteomes" id="UP000288892">
    <property type="component" value="Unassembled WGS sequence"/>
</dbReference>
<name>A0A444JHT4_9BACT</name>
<dbReference type="Gene3D" id="3.10.450.50">
    <property type="match status" value="1"/>
</dbReference>
<dbReference type="SUPFAM" id="SSF46565">
    <property type="entry name" value="Chaperone J-domain"/>
    <property type="match status" value="1"/>
</dbReference>
<evidence type="ECO:0000256" key="1">
    <source>
        <dbReference type="ARBA" id="ARBA00023186"/>
    </source>
</evidence>
<evidence type="ECO:0000256" key="3">
    <source>
        <dbReference type="SAM" id="Phobius"/>
    </source>
</evidence>
<protein>
    <submittedName>
        <fullName evidence="5">DnaJ domain-containing protein</fullName>
    </submittedName>
</protein>
<dbReference type="PANTHER" id="PTHR44360">
    <property type="entry name" value="DNAJ HOMOLOG SUBFAMILY B MEMBER 9"/>
    <property type="match status" value="1"/>
</dbReference>
<feature type="compositionally biased region" description="Basic and acidic residues" evidence="2">
    <location>
        <begin position="307"/>
        <end position="321"/>
    </location>
</feature>
<feature type="region of interest" description="Disordered" evidence="2">
    <location>
        <begin position="300"/>
        <end position="321"/>
    </location>
</feature>
<proteinExistence type="predicted"/>
<dbReference type="EMBL" id="MTKS01000001">
    <property type="protein sequence ID" value="RWX52538.1"/>
    <property type="molecule type" value="Genomic_DNA"/>
</dbReference>
<dbReference type="InterPro" id="IPR001623">
    <property type="entry name" value="DnaJ_domain"/>
</dbReference>
<dbReference type="SUPFAM" id="SSF54427">
    <property type="entry name" value="NTF2-like"/>
    <property type="match status" value="1"/>
</dbReference>
<keyword evidence="1" id="KW-0143">Chaperone</keyword>
<dbReference type="InterPro" id="IPR051948">
    <property type="entry name" value="Hsp70_co-chaperone_J-domain"/>
</dbReference>
<keyword evidence="6" id="KW-1185">Reference proteome</keyword>